<feature type="region of interest" description="Disordered" evidence="1">
    <location>
        <begin position="1"/>
        <end position="23"/>
    </location>
</feature>
<dbReference type="EnsemblPlants" id="OB02G26420.1">
    <property type="protein sequence ID" value="OB02G26420.1"/>
    <property type="gene ID" value="OB02G26420"/>
</dbReference>
<evidence type="ECO:0000313" key="2">
    <source>
        <dbReference type="EnsemblPlants" id="OB02G26420.1"/>
    </source>
</evidence>
<evidence type="ECO:0000313" key="3">
    <source>
        <dbReference type="Proteomes" id="UP000006038"/>
    </source>
</evidence>
<sequence length="106" mass="11044">GRVEDQPRCPAAGTGGGRAGPAARRTRACCCCRAGTSACADAARRPPTPAPSARPPRTPPSMSSSPDRTDSCKQLNDVGALPRSTGRAFQGRVKIKKISLFFSSFP</sequence>
<evidence type="ECO:0000256" key="1">
    <source>
        <dbReference type="SAM" id="MobiDB-lite"/>
    </source>
</evidence>
<dbReference type="AlphaFoldDB" id="J3LDC5"/>
<keyword evidence="3" id="KW-1185">Reference proteome</keyword>
<protein>
    <submittedName>
        <fullName evidence="2">Uncharacterized protein</fullName>
    </submittedName>
</protein>
<dbReference type="Proteomes" id="UP000006038">
    <property type="component" value="Unassembled WGS sequence"/>
</dbReference>
<feature type="compositionally biased region" description="Pro residues" evidence="1">
    <location>
        <begin position="46"/>
        <end position="59"/>
    </location>
</feature>
<reference evidence="2" key="1">
    <citation type="submission" date="2013-04" db="UniProtKB">
        <authorList>
            <consortium name="EnsemblPlants"/>
        </authorList>
    </citation>
    <scope>IDENTIFICATION</scope>
</reference>
<dbReference type="Gramene" id="OB02G26420.1">
    <property type="protein sequence ID" value="OB02G26420.1"/>
    <property type="gene ID" value="OB02G26420"/>
</dbReference>
<feature type="region of interest" description="Disordered" evidence="1">
    <location>
        <begin position="38"/>
        <end position="79"/>
    </location>
</feature>
<organism evidence="2">
    <name type="scientific">Oryza brachyantha</name>
    <name type="common">malo sina</name>
    <dbReference type="NCBI Taxonomy" id="4533"/>
    <lineage>
        <taxon>Eukaryota</taxon>
        <taxon>Viridiplantae</taxon>
        <taxon>Streptophyta</taxon>
        <taxon>Embryophyta</taxon>
        <taxon>Tracheophyta</taxon>
        <taxon>Spermatophyta</taxon>
        <taxon>Magnoliopsida</taxon>
        <taxon>Liliopsida</taxon>
        <taxon>Poales</taxon>
        <taxon>Poaceae</taxon>
        <taxon>BOP clade</taxon>
        <taxon>Oryzoideae</taxon>
        <taxon>Oryzeae</taxon>
        <taxon>Oryzinae</taxon>
        <taxon>Oryza</taxon>
    </lineage>
</organism>
<dbReference type="HOGENOM" id="CLU_2230020_0_0_1"/>
<name>J3LDC5_ORYBR</name>
<accession>J3LDC5</accession>
<proteinExistence type="predicted"/>